<organism evidence="11 12">
    <name type="scientific">Quercus lobata</name>
    <name type="common">Valley oak</name>
    <dbReference type="NCBI Taxonomy" id="97700"/>
    <lineage>
        <taxon>Eukaryota</taxon>
        <taxon>Viridiplantae</taxon>
        <taxon>Streptophyta</taxon>
        <taxon>Embryophyta</taxon>
        <taxon>Tracheophyta</taxon>
        <taxon>Spermatophyta</taxon>
        <taxon>Magnoliopsida</taxon>
        <taxon>eudicotyledons</taxon>
        <taxon>Gunneridae</taxon>
        <taxon>Pentapetalae</taxon>
        <taxon>rosids</taxon>
        <taxon>fabids</taxon>
        <taxon>Fagales</taxon>
        <taxon>Fagaceae</taxon>
        <taxon>Quercus</taxon>
    </lineage>
</organism>
<dbReference type="EMBL" id="LRBV02000012">
    <property type="status" value="NOT_ANNOTATED_CDS"/>
    <property type="molecule type" value="Genomic_DNA"/>
</dbReference>
<feature type="transmembrane region" description="Helical" evidence="10">
    <location>
        <begin position="193"/>
        <end position="214"/>
    </location>
</feature>
<dbReference type="GO" id="GO:0051119">
    <property type="term" value="F:sugar transmembrane transporter activity"/>
    <property type="evidence" value="ECO:0007669"/>
    <property type="project" value="InterPro"/>
</dbReference>
<keyword evidence="12" id="KW-1185">Reference proteome</keyword>
<comment type="function">
    <text evidence="10">Mediates both low-affinity uptake and efflux of sugar across the membrane.</text>
</comment>
<dbReference type="Gene3D" id="1.20.1280.290">
    <property type="match status" value="2"/>
</dbReference>
<gene>
    <name evidence="11" type="primary">LOC115969808</name>
</gene>
<dbReference type="InterPro" id="IPR004316">
    <property type="entry name" value="SWEET_rpt"/>
</dbReference>
<feature type="transmembrane region" description="Helical" evidence="10">
    <location>
        <begin position="131"/>
        <end position="153"/>
    </location>
</feature>
<comment type="subcellular location">
    <subcellularLocation>
        <location evidence="1 10">Cell membrane</location>
        <topology evidence="1 10">Multi-pass membrane protein</topology>
    </subcellularLocation>
</comment>
<accession>A0A7N2N6B1</accession>
<evidence type="ECO:0000256" key="7">
    <source>
        <dbReference type="ARBA" id="ARBA00022737"/>
    </source>
</evidence>
<evidence type="ECO:0000256" key="5">
    <source>
        <dbReference type="ARBA" id="ARBA00022597"/>
    </source>
</evidence>
<keyword evidence="9 10" id="KW-0472">Membrane</keyword>
<dbReference type="Proteomes" id="UP000594261">
    <property type="component" value="Chromosome 12"/>
</dbReference>
<feature type="transmembrane region" description="Helical" evidence="10">
    <location>
        <begin position="70"/>
        <end position="93"/>
    </location>
</feature>
<keyword evidence="4" id="KW-1003">Cell membrane</keyword>
<evidence type="ECO:0000256" key="3">
    <source>
        <dbReference type="ARBA" id="ARBA00022448"/>
    </source>
</evidence>
<dbReference type="KEGG" id="qlo:115969808"/>
<feature type="transmembrane region" description="Helical" evidence="10">
    <location>
        <begin position="165"/>
        <end position="187"/>
    </location>
</feature>
<proteinExistence type="inferred from homology"/>
<dbReference type="FunFam" id="1.20.1280.290:FF:000001">
    <property type="entry name" value="Bidirectional sugar transporter SWEET"/>
    <property type="match status" value="1"/>
</dbReference>
<dbReference type="InterPro" id="IPR047664">
    <property type="entry name" value="SWEET"/>
</dbReference>
<dbReference type="OMA" id="DYYIATP"/>
<keyword evidence="8 10" id="KW-1133">Transmembrane helix</keyword>
<evidence type="ECO:0000313" key="12">
    <source>
        <dbReference type="Proteomes" id="UP000594261"/>
    </source>
</evidence>
<feature type="transmembrane region" description="Helical" evidence="10">
    <location>
        <begin position="6"/>
        <end position="26"/>
    </location>
</feature>
<dbReference type="EnsemblPlants" id="QL12p024266:mrna">
    <property type="protein sequence ID" value="QL12p024266:mrna"/>
    <property type="gene ID" value="QL12p024266"/>
</dbReference>
<dbReference type="FunFam" id="1.20.1280.290:FF:000003">
    <property type="entry name" value="Bidirectional sugar transporter SWEET"/>
    <property type="match status" value="1"/>
</dbReference>
<dbReference type="PANTHER" id="PTHR10791">
    <property type="entry name" value="RAG1-ACTIVATING PROTEIN 1"/>
    <property type="match status" value="1"/>
</dbReference>
<feature type="transmembrane region" description="Helical" evidence="10">
    <location>
        <begin position="47"/>
        <end position="64"/>
    </location>
</feature>
<evidence type="ECO:0000256" key="9">
    <source>
        <dbReference type="ARBA" id="ARBA00023136"/>
    </source>
</evidence>
<keyword evidence="3 10" id="KW-0813">Transport</keyword>
<dbReference type="RefSeq" id="XP_030945284.1">
    <property type="nucleotide sequence ID" value="XM_031089424.1"/>
</dbReference>
<protein>
    <recommendedName>
        <fullName evidence="10">Bidirectional sugar transporter SWEET</fullName>
    </recommendedName>
</protein>
<feature type="transmembrane region" description="Helical" evidence="10">
    <location>
        <begin position="105"/>
        <end position="125"/>
    </location>
</feature>
<dbReference type="PANTHER" id="PTHR10791:SF157">
    <property type="entry name" value="BIDIRECTIONAL SUGAR TRANSPORTER SWEET"/>
    <property type="match status" value="1"/>
</dbReference>
<evidence type="ECO:0000256" key="6">
    <source>
        <dbReference type="ARBA" id="ARBA00022692"/>
    </source>
</evidence>
<dbReference type="GO" id="GO:0005886">
    <property type="term" value="C:plasma membrane"/>
    <property type="evidence" value="ECO:0007669"/>
    <property type="project" value="UniProtKB-SubCell"/>
</dbReference>
<keyword evidence="6 10" id="KW-0812">Transmembrane</keyword>
<reference evidence="11" key="2">
    <citation type="submission" date="2021-01" db="UniProtKB">
        <authorList>
            <consortium name="EnsemblPlants"/>
        </authorList>
    </citation>
    <scope>IDENTIFICATION</scope>
</reference>
<evidence type="ECO:0000256" key="1">
    <source>
        <dbReference type="ARBA" id="ARBA00004651"/>
    </source>
</evidence>
<dbReference type="Gramene" id="QL12p024266:mrna">
    <property type="protein sequence ID" value="QL12p024266:mrna"/>
    <property type="gene ID" value="QL12p024266"/>
</dbReference>
<evidence type="ECO:0000256" key="8">
    <source>
        <dbReference type="ARBA" id="ARBA00022989"/>
    </source>
</evidence>
<comment type="similarity">
    <text evidence="2 10">Belongs to the SWEET sugar transporter family.</text>
</comment>
<keyword evidence="5 10" id="KW-0762">Sugar transport</keyword>
<reference evidence="11 12" key="1">
    <citation type="journal article" date="2016" name="G3 (Bethesda)">
        <title>First Draft Assembly and Annotation of the Genome of a California Endemic Oak Quercus lobata Nee (Fagaceae).</title>
        <authorList>
            <person name="Sork V.L."/>
            <person name="Fitz-Gibbon S.T."/>
            <person name="Puiu D."/>
            <person name="Crepeau M."/>
            <person name="Gugger P.F."/>
            <person name="Sherman R."/>
            <person name="Stevens K."/>
            <person name="Langley C.H."/>
            <person name="Pellegrini M."/>
            <person name="Salzberg S.L."/>
        </authorList>
    </citation>
    <scope>NUCLEOTIDE SEQUENCE [LARGE SCALE GENOMIC DNA]</scope>
    <source>
        <strain evidence="11 12">cv. SW786</strain>
    </source>
</reference>
<evidence type="ECO:0000313" key="11">
    <source>
        <dbReference type="EnsemblPlants" id="QL12p024266:mrna"/>
    </source>
</evidence>
<dbReference type="InParanoid" id="A0A7N2N6B1"/>
<evidence type="ECO:0000256" key="4">
    <source>
        <dbReference type="ARBA" id="ARBA00022475"/>
    </source>
</evidence>
<dbReference type="OrthoDB" id="409725at2759"/>
<name>A0A7N2N6B1_QUELO</name>
<dbReference type="AlphaFoldDB" id="A0A7N2N6B1"/>
<dbReference type="GeneID" id="115969808"/>
<sequence length="276" mass="30699">MATIHAVHLAFVFGLLGNIVSFLVYLAPLPTFSRICKKKSTEGFQSLPYSVALFSAMLTLYYGYLKNRAIMLITINSIGCAIESIYLIIFMIYAPGRARIYTAKLLAFFNLGLFGMIVLCTSLLIKQSYLRLTVVGWMCAIFSVCVFAAPLSIMRLVIKTKSVEFMPFSLSFFLTICATMWFSYGLLIDDFYVATPNILGFTFGIAQMILYIIYKDKKNVVLPEFKVEDAPNGTIPSIELCTDETPGKLNAMNQTQESKIGKGIDDATTEAAELNV</sequence>
<evidence type="ECO:0000256" key="10">
    <source>
        <dbReference type="RuleBase" id="RU910715"/>
    </source>
</evidence>
<evidence type="ECO:0000256" key="2">
    <source>
        <dbReference type="ARBA" id="ARBA00007809"/>
    </source>
</evidence>
<dbReference type="Pfam" id="PF03083">
    <property type="entry name" value="MtN3_slv"/>
    <property type="match status" value="2"/>
</dbReference>
<dbReference type="GO" id="GO:0008515">
    <property type="term" value="F:sucrose transmembrane transporter activity"/>
    <property type="evidence" value="ECO:0007669"/>
    <property type="project" value="UniProtKB-ARBA"/>
</dbReference>
<keyword evidence="7" id="KW-0677">Repeat</keyword>